<name>A0A1W5ZSV3_9BACI</name>
<dbReference type="GO" id="GO:0016853">
    <property type="term" value="F:isomerase activity"/>
    <property type="evidence" value="ECO:0007669"/>
    <property type="project" value="UniProtKB-KW"/>
</dbReference>
<proteinExistence type="predicted"/>
<evidence type="ECO:0000313" key="3">
    <source>
        <dbReference type="Proteomes" id="UP000192527"/>
    </source>
</evidence>
<dbReference type="EMBL" id="CP020772">
    <property type="protein sequence ID" value="ARI76359.1"/>
    <property type="molecule type" value="Genomic_DNA"/>
</dbReference>
<dbReference type="PANTHER" id="PTHR12110">
    <property type="entry name" value="HYDROXYPYRUVATE ISOMERASE"/>
    <property type="match status" value="1"/>
</dbReference>
<keyword evidence="3" id="KW-1185">Reference proteome</keyword>
<keyword evidence="2" id="KW-0413">Isomerase</keyword>
<dbReference type="Pfam" id="PF01261">
    <property type="entry name" value="AP_endonuc_2"/>
    <property type="match status" value="1"/>
</dbReference>
<sequence>MKFSVFTVMTPDLKPKALVSALKEFGYDGVEWRCQVPPDNVQQDPPSFWGNNLATLSPYSVDEQLEDIRTWTTREGIETLSVTPYLTCGDLDETERVLRMARKLGASMIRLGVPRYDRSVHYTDLYEKAVRYLSECEQLCKHYGVKGLVETHHDTIAPSASLAYRLVKSFDPHYIGVLYDPGNMVHEGYENYRMGLELLGPYLAHVHAKNAAWKHNESRQSWEVVWTSFSDGTVDWKRVLKDLKAVGYDGFIGMEDFSQTYPTKEALIKDIAYVKGLLEEVYE</sequence>
<reference evidence="2 3" key="1">
    <citation type="submission" date="2017-04" db="EMBL/GenBank/DDBJ databases">
        <title>The whole genome sequencing and assembly of Halobacillus mangrovi strain.</title>
        <authorList>
            <person name="Lee S.-J."/>
            <person name="Park M.-K."/>
            <person name="Kim J.-Y."/>
            <person name="Lee Y.-J."/>
            <person name="Yi H."/>
            <person name="Bahn Y.-S."/>
            <person name="Kim J.F."/>
            <person name="Lee D.-W."/>
        </authorList>
    </citation>
    <scope>NUCLEOTIDE SEQUENCE [LARGE SCALE GENOMIC DNA]</scope>
    <source>
        <strain evidence="2 3">KTB 131</strain>
    </source>
</reference>
<dbReference type="SUPFAM" id="SSF51658">
    <property type="entry name" value="Xylose isomerase-like"/>
    <property type="match status" value="1"/>
</dbReference>
<dbReference type="InterPro" id="IPR013022">
    <property type="entry name" value="Xyl_isomerase-like_TIM-brl"/>
</dbReference>
<organism evidence="2 3">
    <name type="scientific">Halobacillus mangrovi</name>
    <dbReference type="NCBI Taxonomy" id="402384"/>
    <lineage>
        <taxon>Bacteria</taxon>
        <taxon>Bacillati</taxon>
        <taxon>Bacillota</taxon>
        <taxon>Bacilli</taxon>
        <taxon>Bacillales</taxon>
        <taxon>Bacillaceae</taxon>
        <taxon>Halobacillus</taxon>
    </lineage>
</organism>
<evidence type="ECO:0000313" key="2">
    <source>
        <dbReference type="EMBL" id="ARI76359.1"/>
    </source>
</evidence>
<protein>
    <submittedName>
        <fullName evidence="2">Xylose isomerase</fullName>
    </submittedName>
</protein>
<gene>
    <name evidence="2" type="ORF">HM131_05695</name>
</gene>
<dbReference type="OrthoDB" id="104997at2"/>
<dbReference type="AlphaFoldDB" id="A0A1W5ZSV3"/>
<evidence type="ECO:0000259" key="1">
    <source>
        <dbReference type="Pfam" id="PF01261"/>
    </source>
</evidence>
<dbReference type="Gene3D" id="3.20.20.150">
    <property type="entry name" value="Divalent-metal-dependent TIM barrel enzymes"/>
    <property type="match status" value="1"/>
</dbReference>
<dbReference type="RefSeq" id="WP_085028808.1">
    <property type="nucleotide sequence ID" value="NZ_CP020772.1"/>
</dbReference>
<accession>A0A1W5ZSV3</accession>
<dbReference type="STRING" id="402384.HM131_05695"/>
<dbReference type="InterPro" id="IPR036237">
    <property type="entry name" value="Xyl_isomerase-like_sf"/>
</dbReference>
<dbReference type="Proteomes" id="UP000192527">
    <property type="component" value="Chromosome"/>
</dbReference>
<feature type="domain" description="Xylose isomerase-like TIM barrel" evidence="1">
    <location>
        <begin position="20"/>
        <end position="274"/>
    </location>
</feature>
<dbReference type="InterPro" id="IPR050312">
    <property type="entry name" value="IolE/XylAMocC-like"/>
</dbReference>
<dbReference type="KEGG" id="hmn:HM131_05695"/>